<evidence type="ECO:0000313" key="1">
    <source>
        <dbReference type="EMBL" id="GAA2671867.1"/>
    </source>
</evidence>
<dbReference type="Proteomes" id="UP001500994">
    <property type="component" value="Unassembled WGS sequence"/>
</dbReference>
<gene>
    <name evidence="1" type="ORF">GCM10009864_47780</name>
</gene>
<comment type="caution">
    <text evidence="1">The sequence shown here is derived from an EMBL/GenBank/DDBJ whole genome shotgun (WGS) entry which is preliminary data.</text>
</comment>
<protein>
    <submittedName>
        <fullName evidence="1">Uncharacterized protein</fullName>
    </submittedName>
</protein>
<accession>A0ABN3SC08</accession>
<name>A0ABN3SC08_9ACTN</name>
<reference evidence="1 2" key="1">
    <citation type="journal article" date="2019" name="Int. J. Syst. Evol. Microbiol.">
        <title>The Global Catalogue of Microorganisms (GCM) 10K type strain sequencing project: providing services to taxonomists for standard genome sequencing and annotation.</title>
        <authorList>
            <consortium name="The Broad Institute Genomics Platform"/>
            <consortium name="The Broad Institute Genome Sequencing Center for Infectious Disease"/>
            <person name="Wu L."/>
            <person name="Ma J."/>
        </authorList>
    </citation>
    <scope>NUCLEOTIDE SEQUENCE [LARGE SCALE GENOMIC DNA]</scope>
    <source>
        <strain evidence="1 2">JCM 16374</strain>
    </source>
</reference>
<evidence type="ECO:0000313" key="2">
    <source>
        <dbReference type="Proteomes" id="UP001500994"/>
    </source>
</evidence>
<dbReference type="EMBL" id="BAAARK010000016">
    <property type="protein sequence ID" value="GAA2671867.1"/>
    <property type="molecule type" value="Genomic_DNA"/>
</dbReference>
<proteinExistence type="predicted"/>
<sequence length="65" mass="7139">MRVHVDDIRALEMLPGPLQQHGDVLLAEITVARTDSNESVLTALPDLSAAIAKYFFPHTVVQRGN</sequence>
<keyword evidence="2" id="KW-1185">Reference proteome</keyword>
<organism evidence="1 2">
    <name type="scientific">Streptomyces lunalinharesii</name>
    <dbReference type="NCBI Taxonomy" id="333384"/>
    <lineage>
        <taxon>Bacteria</taxon>
        <taxon>Bacillati</taxon>
        <taxon>Actinomycetota</taxon>
        <taxon>Actinomycetes</taxon>
        <taxon>Kitasatosporales</taxon>
        <taxon>Streptomycetaceae</taxon>
        <taxon>Streptomyces</taxon>
    </lineage>
</organism>